<protein>
    <submittedName>
        <fullName evidence="1">Uncharacterized protein</fullName>
    </submittedName>
</protein>
<sequence length="30" mass="3426">MMRAVENRAWLGSCLPLPKAQQAEDAVRRK</sequence>
<gene>
    <name evidence="1" type="ORF">BROSI_A1045</name>
</gene>
<evidence type="ECO:0000313" key="2">
    <source>
        <dbReference type="Proteomes" id="UP000032309"/>
    </source>
</evidence>
<keyword evidence="2" id="KW-1185">Reference proteome</keyword>
<proteinExistence type="predicted"/>
<evidence type="ECO:0000313" key="1">
    <source>
        <dbReference type="EMBL" id="GAN32530.1"/>
    </source>
</evidence>
<comment type="caution">
    <text evidence="1">The sequence shown here is derived from an EMBL/GenBank/DDBJ whole genome shotgun (WGS) entry which is preliminary data.</text>
</comment>
<reference evidence="2" key="1">
    <citation type="journal article" date="2015" name="Genome Announc.">
        <title>Draft Genome Sequence of an Anaerobic Ammonium-Oxidizing Bacterium, "Candidatus Brocadia sinica".</title>
        <authorList>
            <person name="Oshiki M."/>
            <person name="Shinyako-Hata K."/>
            <person name="Satoh H."/>
            <person name="Okabe S."/>
        </authorList>
    </citation>
    <scope>NUCLEOTIDE SEQUENCE [LARGE SCALE GENOMIC DNA]</scope>
    <source>
        <strain evidence="2">JPN1</strain>
    </source>
</reference>
<accession>A0ABQ0JUY3</accession>
<organism evidence="1 2">
    <name type="scientific">Candidatus Brocadia sinica JPN1</name>
    <dbReference type="NCBI Taxonomy" id="1197129"/>
    <lineage>
        <taxon>Bacteria</taxon>
        <taxon>Pseudomonadati</taxon>
        <taxon>Planctomycetota</taxon>
        <taxon>Candidatus Brocadiia</taxon>
        <taxon>Candidatus Brocadiales</taxon>
        <taxon>Candidatus Brocadiaceae</taxon>
        <taxon>Candidatus Brocadia</taxon>
    </lineage>
</organism>
<dbReference type="EMBL" id="BAFN01000001">
    <property type="protein sequence ID" value="GAN32530.1"/>
    <property type="molecule type" value="Genomic_DNA"/>
</dbReference>
<name>A0ABQ0JUY3_9BACT</name>
<dbReference type="Proteomes" id="UP000032309">
    <property type="component" value="Unassembled WGS sequence"/>
</dbReference>